<dbReference type="AlphaFoldDB" id="A0A108U5L7"/>
<dbReference type="OrthoDB" id="9802846at2"/>
<reference evidence="2 3" key="1">
    <citation type="journal article" date="2014" name="Genome Announc.">
        <title>Draft Genome Sequence of Lysobacter capsici AZ78, a Bacterium Antagonistic to Plant-Pathogenic Oomycetes.</title>
        <authorList>
            <person name="Puopolo G."/>
            <person name="Sonego P."/>
            <person name="Engelen K."/>
            <person name="Pertot I."/>
        </authorList>
    </citation>
    <scope>NUCLEOTIDE SEQUENCE [LARGE SCALE GENOMIC DNA]</scope>
    <source>
        <strain evidence="2 3">AZ78</strain>
    </source>
</reference>
<protein>
    <recommendedName>
        <fullName evidence="1">IraD/Gp25-like domain-containing protein</fullName>
    </recommendedName>
</protein>
<keyword evidence="3" id="KW-1185">Reference proteome</keyword>
<dbReference type="Pfam" id="PF04965">
    <property type="entry name" value="GPW_gp25"/>
    <property type="match status" value="1"/>
</dbReference>
<sequence length="130" mass="14253">MNDSVFGRGFSFPPRVGADGGFVWSSGEANIRESIAIILKTEPGERVGQPDYGAGLARFLFEPNNAGTHARMREAMQRALARWERRIQVEDVEVIAHPSEAETALATITYRLVATASRERISLAIPLAVN</sequence>
<proteinExistence type="predicted"/>
<dbReference type="InterPro" id="IPR007048">
    <property type="entry name" value="IraD/Gp25-like"/>
</dbReference>
<accession>A0A108U5L7</accession>
<name>A0A108U5L7_9GAMM</name>
<evidence type="ECO:0000259" key="1">
    <source>
        <dbReference type="Pfam" id="PF04965"/>
    </source>
</evidence>
<dbReference type="Gene3D" id="3.10.450.40">
    <property type="match status" value="1"/>
</dbReference>
<dbReference type="EMBL" id="JAJA02000001">
    <property type="protein sequence ID" value="KWS02985.1"/>
    <property type="molecule type" value="Genomic_DNA"/>
</dbReference>
<feature type="domain" description="IraD/Gp25-like" evidence="1">
    <location>
        <begin position="26"/>
        <end position="115"/>
    </location>
</feature>
<evidence type="ECO:0000313" key="2">
    <source>
        <dbReference type="EMBL" id="KWS02985.1"/>
    </source>
</evidence>
<dbReference type="SUPFAM" id="SSF160719">
    <property type="entry name" value="gpW/gp25-like"/>
    <property type="match status" value="1"/>
</dbReference>
<dbReference type="Proteomes" id="UP000023435">
    <property type="component" value="Unassembled WGS sequence"/>
</dbReference>
<gene>
    <name evidence="2" type="ORF">AZ78_0531</name>
</gene>
<dbReference type="RefSeq" id="WP_036107392.1">
    <property type="nucleotide sequence ID" value="NZ_JAJA02000001.1"/>
</dbReference>
<comment type="caution">
    <text evidence="2">The sequence shown here is derived from an EMBL/GenBank/DDBJ whole genome shotgun (WGS) entry which is preliminary data.</text>
</comment>
<evidence type="ECO:0000313" key="3">
    <source>
        <dbReference type="Proteomes" id="UP000023435"/>
    </source>
</evidence>
<organism evidence="2 3">
    <name type="scientific">Lysobacter capsici AZ78</name>
    <dbReference type="NCBI Taxonomy" id="1444315"/>
    <lineage>
        <taxon>Bacteria</taxon>
        <taxon>Pseudomonadati</taxon>
        <taxon>Pseudomonadota</taxon>
        <taxon>Gammaproteobacteria</taxon>
        <taxon>Lysobacterales</taxon>
        <taxon>Lysobacteraceae</taxon>
        <taxon>Lysobacter</taxon>
    </lineage>
</organism>